<evidence type="ECO:0000313" key="7">
    <source>
        <dbReference type="Proteomes" id="UP000062160"/>
    </source>
</evidence>
<dbReference type="PROSITE" id="PS50106">
    <property type="entry name" value="PDZ"/>
    <property type="match status" value="1"/>
</dbReference>
<dbReference type="EMBL" id="DF977003">
    <property type="protein sequence ID" value="GAQ26094.1"/>
    <property type="molecule type" value="Genomic_DNA"/>
</dbReference>
<evidence type="ECO:0000256" key="2">
    <source>
        <dbReference type="ARBA" id="ARBA00022670"/>
    </source>
</evidence>
<keyword evidence="4" id="KW-0812">Transmembrane</keyword>
<dbReference type="InterPro" id="IPR001478">
    <property type="entry name" value="PDZ"/>
</dbReference>
<name>A0A0U9HH41_9FIRM</name>
<dbReference type="SUPFAM" id="SSF50494">
    <property type="entry name" value="Trypsin-like serine proteases"/>
    <property type="match status" value="1"/>
</dbReference>
<dbReference type="Pfam" id="PF13365">
    <property type="entry name" value="Trypsin_2"/>
    <property type="match status" value="1"/>
</dbReference>
<dbReference type="PANTHER" id="PTHR43343">
    <property type="entry name" value="PEPTIDASE S12"/>
    <property type="match status" value="1"/>
</dbReference>
<dbReference type="InterPro" id="IPR001940">
    <property type="entry name" value="Peptidase_S1C"/>
</dbReference>
<evidence type="ECO:0000256" key="3">
    <source>
        <dbReference type="ARBA" id="ARBA00022801"/>
    </source>
</evidence>
<dbReference type="AlphaFoldDB" id="A0A0U9HH41"/>
<dbReference type="GO" id="GO:0006508">
    <property type="term" value="P:proteolysis"/>
    <property type="evidence" value="ECO:0007669"/>
    <property type="project" value="UniProtKB-KW"/>
</dbReference>
<dbReference type="RefSeq" id="WP_238142712.1">
    <property type="nucleotide sequence ID" value="NZ_BSDN01000007.1"/>
</dbReference>
<keyword evidence="2 6" id="KW-0645">Protease</keyword>
<organism evidence="6">
    <name type="scientific">Tepidanaerobacter syntrophicus</name>
    <dbReference type="NCBI Taxonomy" id="224999"/>
    <lineage>
        <taxon>Bacteria</taxon>
        <taxon>Bacillati</taxon>
        <taxon>Bacillota</taxon>
        <taxon>Clostridia</taxon>
        <taxon>Thermosediminibacterales</taxon>
        <taxon>Tepidanaerobacteraceae</taxon>
        <taxon>Tepidanaerobacter</taxon>
    </lineage>
</organism>
<evidence type="ECO:0000256" key="1">
    <source>
        <dbReference type="ARBA" id="ARBA00010541"/>
    </source>
</evidence>
<dbReference type="PRINTS" id="PR00834">
    <property type="entry name" value="PROTEASES2C"/>
</dbReference>
<dbReference type="InterPro" id="IPR036034">
    <property type="entry name" value="PDZ_sf"/>
</dbReference>
<comment type="similarity">
    <text evidence="1">Belongs to the peptidase S1C family.</text>
</comment>
<sequence length="389" mass="41217">MKLIKNKYFVAVLIGLTIGMAVVAGGIFAYNSIYPSKTATADGTEGALTLASSAALPTNIPDIVDEVSDAVVYIETTIETQTSVNPFFNDPFFKYFFGDDFNFRTTPQISKGLGSGFIIDTQGHILTNEHVISGAKSISVTVKGFDEPFTATVVGKDASMDLAVLKINSSKKLPTISLGDSDSARVGEWVIAIGNPYRLDHTVTVGVISAKGRPITIADQSTGTTRVYNNLIQTDAAINPGNSGGPLISLNGKVIGINTAVNAQAQGIGFAIPINSVKEVLDELITSGSITRPYIGVALQDMTKDLAEYFKLDEVKGAIIADVVAGSPAEKAGLQRGDVILKINDQDIKNSNDVSTIVSKSKINDKLVLVILRNGQTKYVTVTVGKKPE</sequence>
<dbReference type="InterPro" id="IPR043504">
    <property type="entry name" value="Peptidase_S1_PA_chymotrypsin"/>
</dbReference>
<dbReference type="InterPro" id="IPR009003">
    <property type="entry name" value="Peptidase_S1_PA"/>
</dbReference>
<dbReference type="CDD" id="cd10839">
    <property type="entry name" value="cpPDZ1_DegP-like"/>
    <property type="match status" value="1"/>
</dbReference>
<reference evidence="6" key="1">
    <citation type="journal article" date="2016" name="Genome Announc.">
        <title>Draft Genome Sequence of the Syntrophic Lactate-Degrading Bacterium Tepidanaerobacter syntrophicus JLT.</title>
        <authorList>
            <person name="Matsuura N."/>
            <person name="Ohashi A."/>
            <person name="Tourlousse D.M."/>
            <person name="Sekiguchi Y."/>
        </authorList>
    </citation>
    <scope>NUCLEOTIDE SEQUENCE [LARGE SCALE GENOMIC DNA]</scope>
    <source>
        <strain evidence="6">JL</strain>
    </source>
</reference>
<evidence type="ECO:0000256" key="4">
    <source>
        <dbReference type="SAM" id="Phobius"/>
    </source>
</evidence>
<dbReference type="STRING" id="224999.GCA_001485475_02133"/>
<dbReference type="Gene3D" id="2.40.10.10">
    <property type="entry name" value="Trypsin-like serine proteases"/>
    <property type="match status" value="2"/>
</dbReference>
<protein>
    <submittedName>
        <fullName evidence="6">Do/DeqQ family serine protease</fullName>
    </submittedName>
</protein>
<gene>
    <name evidence="6" type="ORF">TSYNT_9350</name>
</gene>
<accession>A0A0U9HH41</accession>
<dbReference type="SUPFAM" id="SSF50156">
    <property type="entry name" value="PDZ domain-like"/>
    <property type="match status" value="1"/>
</dbReference>
<keyword evidence="4" id="KW-1133">Transmembrane helix</keyword>
<feature type="domain" description="PDZ" evidence="5">
    <location>
        <begin position="279"/>
        <end position="375"/>
    </location>
</feature>
<feature type="transmembrane region" description="Helical" evidence="4">
    <location>
        <begin position="7"/>
        <end position="30"/>
    </location>
</feature>
<dbReference type="Pfam" id="PF13180">
    <property type="entry name" value="PDZ_2"/>
    <property type="match status" value="1"/>
</dbReference>
<dbReference type="Gene3D" id="2.30.42.10">
    <property type="match status" value="1"/>
</dbReference>
<dbReference type="PANTHER" id="PTHR43343:SF3">
    <property type="entry name" value="PROTEASE DO-LIKE 8, CHLOROPLASTIC"/>
    <property type="match status" value="1"/>
</dbReference>
<evidence type="ECO:0000259" key="5">
    <source>
        <dbReference type="PROSITE" id="PS50106"/>
    </source>
</evidence>
<proteinExistence type="inferred from homology"/>
<keyword evidence="7" id="KW-1185">Reference proteome</keyword>
<dbReference type="GO" id="GO:0004252">
    <property type="term" value="F:serine-type endopeptidase activity"/>
    <property type="evidence" value="ECO:0007669"/>
    <property type="project" value="InterPro"/>
</dbReference>
<dbReference type="InterPro" id="IPR051201">
    <property type="entry name" value="Chloro_Bact_Ser_Proteases"/>
</dbReference>
<keyword evidence="3" id="KW-0378">Hydrolase</keyword>
<keyword evidence="4" id="KW-0472">Membrane</keyword>
<dbReference type="Proteomes" id="UP000062160">
    <property type="component" value="Unassembled WGS sequence"/>
</dbReference>
<dbReference type="SMART" id="SM00228">
    <property type="entry name" value="PDZ"/>
    <property type="match status" value="1"/>
</dbReference>
<evidence type="ECO:0000313" key="6">
    <source>
        <dbReference type="EMBL" id="GAQ26094.1"/>
    </source>
</evidence>